<accession>A0A0P7AP48</accession>
<dbReference type="OrthoDB" id="9771991at2"/>
<keyword evidence="3" id="KW-1185">Reference proteome</keyword>
<evidence type="ECO:0000313" key="2">
    <source>
        <dbReference type="EMBL" id="KPM33843.1"/>
    </source>
</evidence>
<sequence length="403" mass="44941">MKNHFLVLTLCLLTIHCAYSQGNTEYTGGYKVKLNEDGTKYMRFIAWGQFWAQYNENVPDDASQLNFSIRRARFLTFTQLNDRFLILTHFGLNSLNGGNTSPIGTGERSQLFFHDFWGEWKVAKNHNVGAGLHYWNGISRLNNQSTLNMMTLDNNRQSWATIGLSDQFARHVGVYAKGKFGKLQYRFAINEAGNSTLDTRDPLADGVTVYAGRRILGSRDAGKVIQGYFDYNLLDQESNFLPYKVGTYLGSKKILNIGAGFFNHRNGVVQTNGEGADVNIWAVDVFYDAPLAQDGSAVTAYAVFQGNDYGTDYSLGAYATGNMVYGHFGYLLAGPKDKTRFQPYLSYQTRSIDAIDDRANRLGIGANVFMTGHHSKLSLEYTNQKVGSSGTTGLLTVQAMIYL</sequence>
<feature type="signal peptide" evidence="1">
    <location>
        <begin position="1"/>
        <end position="20"/>
    </location>
</feature>
<dbReference type="RefSeq" id="WP_054558038.1">
    <property type="nucleotide sequence ID" value="NZ_LDJX01000001.1"/>
</dbReference>
<dbReference type="STRING" id="1300341.I595_750"/>
<feature type="chain" id="PRO_5006134969" description="Short chain amide porin" evidence="1">
    <location>
        <begin position="21"/>
        <end position="403"/>
    </location>
</feature>
<dbReference type="Proteomes" id="UP000050280">
    <property type="component" value="Unassembled WGS sequence"/>
</dbReference>
<proteinExistence type="predicted"/>
<gene>
    <name evidence="2" type="ORF">I595_750</name>
</gene>
<dbReference type="EMBL" id="LDJX01000001">
    <property type="protein sequence ID" value="KPM33843.1"/>
    <property type="molecule type" value="Genomic_DNA"/>
</dbReference>
<evidence type="ECO:0000256" key="1">
    <source>
        <dbReference type="SAM" id="SignalP"/>
    </source>
</evidence>
<reference evidence="2 3" key="1">
    <citation type="submission" date="2015-09" db="EMBL/GenBank/DDBJ databases">
        <title>Genome sequence of the marine flavobacterium Croceitalea dokdonensis DOKDO 023 that contains proton- and sodium-pumping rhodopsins.</title>
        <authorList>
            <person name="Kwon S.-K."/>
            <person name="Lee H.K."/>
            <person name="Kwak M.-J."/>
            <person name="Kim J.F."/>
        </authorList>
    </citation>
    <scope>NUCLEOTIDE SEQUENCE [LARGE SCALE GENOMIC DNA]</scope>
    <source>
        <strain evidence="2 3">DOKDO 023</strain>
    </source>
</reference>
<organism evidence="2 3">
    <name type="scientific">Croceitalea dokdonensis DOKDO 023</name>
    <dbReference type="NCBI Taxonomy" id="1300341"/>
    <lineage>
        <taxon>Bacteria</taxon>
        <taxon>Pseudomonadati</taxon>
        <taxon>Bacteroidota</taxon>
        <taxon>Flavobacteriia</taxon>
        <taxon>Flavobacteriales</taxon>
        <taxon>Flavobacteriaceae</taxon>
        <taxon>Croceitalea</taxon>
    </lineage>
</organism>
<comment type="caution">
    <text evidence="2">The sequence shown here is derived from an EMBL/GenBank/DDBJ whole genome shotgun (WGS) entry which is preliminary data.</text>
</comment>
<evidence type="ECO:0008006" key="4">
    <source>
        <dbReference type="Google" id="ProtNLM"/>
    </source>
</evidence>
<name>A0A0P7AP48_9FLAO</name>
<dbReference type="AlphaFoldDB" id="A0A0P7AP48"/>
<dbReference type="PATRIC" id="fig|1300341.3.peg.741"/>
<keyword evidence="1" id="KW-0732">Signal</keyword>
<evidence type="ECO:0000313" key="3">
    <source>
        <dbReference type="Proteomes" id="UP000050280"/>
    </source>
</evidence>
<protein>
    <recommendedName>
        <fullName evidence="4">Short chain amide porin</fullName>
    </recommendedName>
</protein>